<evidence type="ECO:0000313" key="2">
    <source>
        <dbReference type="Proteomes" id="UP001497522"/>
    </source>
</evidence>
<proteinExistence type="predicted"/>
<accession>A0ABP1BRY5</accession>
<dbReference type="Proteomes" id="UP001497522">
    <property type="component" value="Chromosome 6"/>
</dbReference>
<organism evidence="1 2">
    <name type="scientific">Sphagnum jensenii</name>
    <dbReference type="NCBI Taxonomy" id="128206"/>
    <lineage>
        <taxon>Eukaryota</taxon>
        <taxon>Viridiplantae</taxon>
        <taxon>Streptophyta</taxon>
        <taxon>Embryophyta</taxon>
        <taxon>Bryophyta</taxon>
        <taxon>Sphagnophytina</taxon>
        <taxon>Sphagnopsida</taxon>
        <taxon>Sphagnales</taxon>
        <taxon>Sphagnaceae</taxon>
        <taxon>Sphagnum</taxon>
    </lineage>
</organism>
<name>A0ABP1BRY5_9BRYO</name>
<protein>
    <submittedName>
        <fullName evidence="1">Uncharacterized protein</fullName>
    </submittedName>
</protein>
<sequence>MDVISSAQWKKKKFKHNTVLAQAIRRCIKSSVLVAFGHHVPYALFCGWLQQWLGTQMLSATMHNHVCEGFYVVVCDREGASDIAAPGLKDYPQMRPAIFPLSVDLFTSSKHNMVARVVSLPGLPELFQHCLSTIASQLGLFVGHTGAVDQPSSPRIPEDTYLGHLFYNKTSTTPTPALPPPVKLLILAPRSQQIPCHLSLQARGKIHKQTLVQETVKFPYSCAFPPPNQKSL</sequence>
<keyword evidence="2" id="KW-1185">Reference proteome</keyword>
<gene>
    <name evidence="1" type="ORF">CSSPJE1EN2_LOCUS20602</name>
</gene>
<dbReference type="EMBL" id="OZ023707">
    <property type="protein sequence ID" value="CAK9878931.1"/>
    <property type="molecule type" value="Genomic_DNA"/>
</dbReference>
<evidence type="ECO:0000313" key="1">
    <source>
        <dbReference type="EMBL" id="CAK9878931.1"/>
    </source>
</evidence>
<reference evidence="1" key="1">
    <citation type="submission" date="2024-03" db="EMBL/GenBank/DDBJ databases">
        <authorList>
            <consortium name="ELIXIR-Norway"/>
            <consortium name="Elixir Norway"/>
        </authorList>
    </citation>
    <scope>NUCLEOTIDE SEQUENCE</scope>
</reference>